<accession>A0AAW1I8J3</accession>
<dbReference type="Proteomes" id="UP001458880">
    <property type="component" value="Unassembled WGS sequence"/>
</dbReference>
<evidence type="ECO:0000313" key="1">
    <source>
        <dbReference type="EMBL" id="KAK9685376.1"/>
    </source>
</evidence>
<reference evidence="1 2" key="1">
    <citation type="journal article" date="2024" name="BMC Genomics">
        <title>De novo assembly and annotation of Popillia japonica's genome with initial clues to its potential as an invasive pest.</title>
        <authorList>
            <person name="Cucini C."/>
            <person name="Boschi S."/>
            <person name="Funari R."/>
            <person name="Cardaioli E."/>
            <person name="Iannotti N."/>
            <person name="Marturano G."/>
            <person name="Paoli F."/>
            <person name="Bruttini M."/>
            <person name="Carapelli A."/>
            <person name="Frati F."/>
            <person name="Nardi F."/>
        </authorList>
    </citation>
    <scope>NUCLEOTIDE SEQUENCE [LARGE SCALE GENOMIC DNA]</scope>
    <source>
        <strain evidence="1">DMR45628</strain>
    </source>
</reference>
<sequence>MKEKQPEPKYLPKSYAEVAGNDVIIKPKTKQDTKTTRDDLTKKLNPAELEIGITRVRSIKEGGLIITCKTNEDTSKIRKEVSKKLKNYSVTTREPKNPCVKIMDIDEELDEEKLKLNLVKQNDTVRSESDICVKTIKKLKKTYMAIVECDPVTFNRIMENSQLAVGWSVCRVFEDVGVFRGGFNHKATDCNTKMMCSTCKSPEHDTEQCESIAKTCQNCIFANKKLSLDLDVNHFIFDSNCPTLKG</sequence>
<gene>
    <name evidence="1" type="ORF">QE152_g38086</name>
</gene>
<dbReference type="EMBL" id="JASPKY010000780">
    <property type="protein sequence ID" value="KAK9685376.1"/>
    <property type="molecule type" value="Genomic_DNA"/>
</dbReference>
<comment type="caution">
    <text evidence="1">The sequence shown here is derived from an EMBL/GenBank/DDBJ whole genome shotgun (WGS) entry which is preliminary data.</text>
</comment>
<dbReference type="AlphaFoldDB" id="A0AAW1I8J3"/>
<proteinExistence type="predicted"/>
<protein>
    <submittedName>
        <fullName evidence="1">Uncharacterized protein</fullName>
    </submittedName>
</protein>
<evidence type="ECO:0000313" key="2">
    <source>
        <dbReference type="Proteomes" id="UP001458880"/>
    </source>
</evidence>
<organism evidence="1 2">
    <name type="scientific">Popillia japonica</name>
    <name type="common">Japanese beetle</name>
    <dbReference type="NCBI Taxonomy" id="7064"/>
    <lineage>
        <taxon>Eukaryota</taxon>
        <taxon>Metazoa</taxon>
        <taxon>Ecdysozoa</taxon>
        <taxon>Arthropoda</taxon>
        <taxon>Hexapoda</taxon>
        <taxon>Insecta</taxon>
        <taxon>Pterygota</taxon>
        <taxon>Neoptera</taxon>
        <taxon>Endopterygota</taxon>
        <taxon>Coleoptera</taxon>
        <taxon>Polyphaga</taxon>
        <taxon>Scarabaeiformia</taxon>
        <taxon>Scarabaeidae</taxon>
        <taxon>Rutelinae</taxon>
        <taxon>Popillia</taxon>
    </lineage>
</organism>
<name>A0AAW1I8J3_POPJA</name>
<keyword evidence="2" id="KW-1185">Reference proteome</keyword>